<keyword evidence="4 6" id="KW-0378">Hydrolase</keyword>
<dbReference type="PANTHER" id="PTHR10060">
    <property type="entry name" value="TATD FAMILY DEOXYRIBONUCLEASE"/>
    <property type="match status" value="1"/>
</dbReference>
<dbReference type="AlphaFoldDB" id="A0A0R0M0P5"/>
<dbReference type="OrthoDB" id="6079689at2759"/>
<dbReference type="InterPro" id="IPR001130">
    <property type="entry name" value="TatD-like"/>
</dbReference>
<organism evidence="6 7">
    <name type="scientific">Pseudoloma neurophilia</name>
    <dbReference type="NCBI Taxonomy" id="146866"/>
    <lineage>
        <taxon>Eukaryota</taxon>
        <taxon>Fungi</taxon>
        <taxon>Fungi incertae sedis</taxon>
        <taxon>Microsporidia</taxon>
        <taxon>Pseudoloma</taxon>
    </lineage>
</organism>
<dbReference type="Pfam" id="PF01026">
    <property type="entry name" value="TatD_DNase"/>
    <property type="match status" value="1"/>
</dbReference>
<dbReference type="PIRSF" id="PIRSF005902">
    <property type="entry name" value="DNase_TatD"/>
    <property type="match status" value="1"/>
</dbReference>
<feature type="binding site" evidence="5">
    <location>
        <position position="139"/>
    </location>
    <ligand>
        <name>a divalent metal cation</name>
        <dbReference type="ChEBI" id="CHEBI:60240"/>
        <label>2</label>
    </ligand>
</feature>
<dbReference type="SUPFAM" id="SSF51556">
    <property type="entry name" value="Metallo-dependent hydrolases"/>
    <property type="match status" value="1"/>
</dbReference>
<evidence type="ECO:0000256" key="3">
    <source>
        <dbReference type="ARBA" id="ARBA00022723"/>
    </source>
</evidence>
<dbReference type="CDD" id="cd01310">
    <property type="entry name" value="TatD_DNAse"/>
    <property type="match status" value="1"/>
</dbReference>
<dbReference type="Gene3D" id="3.20.20.140">
    <property type="entry name" value="Metal-dependent hydrolases"/>
    <property type="match status" value="1"/>
</dbReference>
<dbReference type="EMBL" id="LGUB01000816">
    <property type="protein sequence ID" value="KRH92583.1"/>
    <property type="molecule type" value="Genomic_DNA"/>
</dbReference>
<keyword evidence="7" id="KW-1185">Reference proteome</keyword>
<comment type="caution">
    <text evidence="6">The sequence shown here is derived from an EMBL/GenBank/DDBJ whole genome shotgun (WGS) entry which is preliminary data.</text>
</comment>
<dbReference type="GO" id="GO:0005829">
    <property type="term" value="C:cytosol"/>
    <property type="evidence" value="ECO:0007669"/>
    <property type="project" value="TreeGrafter"/>
</dbReference>
<dbReference type="VEuPathDB" id="MicrosporidiaDB:M153_4208000273"/>
<keyword evidence="2" id="KW-0540">Nuclease</keyword>
<protein>
    <submittedName>
        <fullName evidence="6">TatD family hydrolase</fullName>
    </submittedName>
</protein>
<evidence type="ECO:0000256" key="4">
    <source>
        <dbReference type="ARBA" id="ARBA00022801"/>
    </source>
</evidence>
<name>A0A0R0M0P5_9MICR</name>
<dbReference type="InterPro" id="IPR032466">
    <property type="entry name" value="Metal_Hydrolase"/>
</dbReference>
<keyword evidence="3 5" id="KW-0479">Metal-binding</keyword>
<dbReference type="Proteomes" id="UP000051530">
    <property type="component" value="Unassembled WGS sequence"/>
</dbReference>
<sequence>MFYIDMACNITYYSSEKKNRPSIDTIMTKCKELNVLPLFIGTDEKSNEESLKLAKEYNTFCTLGIHPTESSRFLSIGLDNQYFNKLLQLYNDNENVLAIGECGLDWDRLKFSSKDDQIKVLKMQLSLFDKNTDLPYFFHCRSAYQEFLNILKNQSEKYKTLKGIIHCFTGNKSDLELILNNTNLYIGLTGLFFNLSDYDIGDIFLPPLNRLFLETDSPYCKLKNVTLTRLNEFITKKDGEPLKSNQTFKNHYTSCDIPLLYKFVAKLYDITEEQLKEQIYNNFRELFKNKSIKTNF</sequence>
<dbReference type="GO" id="GO:0046872">
    <property type="term" value="F:metal ion binding"/>
    <property type="evidence" value="ECO:0007669"/>
    <property type="project" value="UniProtKB-KW"/>
</dbReference>
<proteinExistence type="inferred from homology"/>
<evidence type="ECO:0000256" key="5">
    <source>
        <dbReference type="PIRSR" id="PIRSR005902-1"/>
    </source>
</evidence>
<dbReference type="InterPro" id="IPR050891">
    <property type="entry name" value="TatD-type_Hydrolase"/>
</dbReference>
<evidence type="ECO:0000256" key="1">
    <source>
        <dbReference type="ARBA" id="ARBA00009275"/>
    </source>
</evidence>
<evidence type="ECO:0000313" key="6">
    <source>
        <dbReference type="EMBL" id="KRH92583.1"/>
    </source>
</evidence>
<evidence type="ECO:0000313" key="7">
    <source>
        <dbReference type="Proteomes" id="UP000051530"/>
    </source>
</evidence>
<feature type="binding site" evidence="5">
    <location>
        <position position="216"/>
    </location>
    <ligand>
        <name>a divalent metal cation</name>
        <dbReference type="ChEBI" id="CHEBI:60240"/>
        <label>1</label>
    </ligand>
</feature>
<gene>
    <name evidence="6" type="ORF">M153_4208000273</name>
</gene>
<dbReference type="GO" id="GO:0008296">
    <property type="term" value="F:3'-5'-DNA exonuclease activity"/>
    <property type="evidence" value="ECO:0007669"/>
    <property type="project" value="TreeGrafter"/>
</dbReference>
<reference evidence="6 7" key="1">
    <citation type="submission" date="2015-07" db="EMBL/GenBank/DDBJ databases">
        <title>The genome of Pseudoloma neurophilia, a relevant intracellular parasite of the zebrafish.</title>
        <authorList>
            <person name="Ndikumana S."/>
            <person name="Pelin A."/>
            <person name="Sanders J."/>
            <person name="Corradi N."/>
        </authorList>
    </citation>
    <scope>NUCLEOTIDE SEQUENCE [LARGE SCALE GENOMIC DNA]</scope>
    <source>
        <strain evidence="6 7">MK1</strain>
    </source>
</reference>
<evidence type="ECO:0000256" key="2">
    <source>
        <dbReference type="ARBA" id="ARBA00022722"/>
    </source>
</evidence>
<feature type="binding site" evidence="5">
    <location>
        <position position="166"/>
    </location>
    <ligand>
        <name>a divalent metal cation</name>
        <dbReference type="ChEBI" id="CHEBI:60240"/>
        <label>2</label>
    </ligand>
</feature>
<dbReference type="PANTHER" id="PTHR10060:SF15">
    <property type="entry name" value="DEOXYRIBONUCLEASE TATDN1"/>
    <property type="match status" value="1"/>
</dbReference>
<feature type="binding site" evidence="5">
    <location>
        <position position="101"/>
    </location>
    <ligand>
        <name>a divalent metal cation</name>
        <dbReference type="ChEBI" id="CHEBI:60240"/>
        <label>1</label>
    </ligand>
</feature>
<accession>A0A0R0M0P5</accession>
<comment type="similarity">
    <text evidence="1">Belongs to the metallo-dependent hydrolases superfamily. TatD-type hydrolase family.</text>
</comment>